<protein>
    <submittedName>
        <fullName evidence="2">DL-methionine transporter ATP-binding subunit</fullName>
    </submittedName>
</protein>
<evidence type="ECO:0000313" key="2">
    <source>
        <dbReference type="EMBL" id="GAV21288.1"/>
    </source>
</evidence>
<keyword evidence="2" id="KW-0067">ATP-binding</keyword>
<sequence length="79" mass="9071">MRFRVYLTFDKNSVREPIIWKLAREFDVVTNIRTAEVKDNMGLVGLEIDGEDNVVEAALKWLSEQGVHVEPIEQNVIEG</sequence>
<dbReference type="OrthoDB" id="9808559at2"/>
<dbReference type="SUPFAM" id="SSF55021">
    <property type="entry name" value="ACT-like"/>
    <property type="match status" value="1"/>
</dbReference>
<feature type="domain" description="NIL" evidence="1">
    <location>
        <begin position="1"/>
        <end position="72"/>
    </location>
</feature>
<accession>A0A1L8CQU4</accession>
<dbReference type="InterPro" id="IPR045865">
    <property type="entry name" value="ACT-like_dom_sf"/>
</dbReference>
<evidence type="ECO:0000313" key="3">
    <source>
        <dbReference type="Proteomes" id="UP000231632"/>
    </source>
</evidence>
<gene>
    <name evidence="2" type="ORF">MMIC_P2270</name>
</gene>
<dbReference type="STRING" id="1921010.MMIC_P2270"/>
<dbReference type="GO" id="GO:0005524">
    <property type="term" value="F:ATP binding"/>
    <property type="evidence" value="ECO:0007669"/>
    <property type="project" value="UniProtKB-KW"/>
</dbReference>
<dbReference type="Pfam" id="PF09383">
    <property type="entry name" value="NIL"/>
    <property type="match status" value="1"/>
</dbReference>
<dbReference type="Gene3D" id="3.30.70.260">
    <property type="match status" value="1"/>
</dbReference>
<reference evidence="2 3" key="1">
    <citation type="journal article" date="2017" name="Arch. Microbiol.">
        <title>Mariprofundus micogutta sp. nov., a novel iron-oxidizing zetaproteobacterium isolated from a deep-sea hydrothermal field at the Bayonnaise knoll of the Izu-Ogasawara arc, and a description of Mariprofundales ord. nov. and Zetaproteobacteria classis nov.</title>
        <authorList>
            <person name="Makita H."/>
            <person name="Tanaka E."/>
            <person name="Mitsunobu S."/>
            <person name="Miyazaki M."/>
            <person name="Nunoura T."/>
            <person name="Uematsu K."/>
            <person name="Takaki Y."/>
            <person name="Nishi S."/>
            <person name="Shimamura S."/>
            <person name="Takai K."/>
        </authorList>
    </citation>
    <scope>NUCLEOTIDE SEQUENCE [LARGE SCALE GENOMIC DNA]</scope>
    <source>
        <strain evidence="2 3">ET2</strain>
    </source>
</reference>
<proteinExistence type="predicted"/>
<dbReference type="AlphaFoldDB" id="A0A1L8CQU4"/>
<comment type="caution">
    <text evidence="2">The sequence shown here is derived from an EMBL/GenBank/DDBJ whole genome shotgun (WGS) entry which is preliminary data.</text>
</comment>
<keyword evidence="3" id="KW-1185">Reference proteome</keyword>
<dbReference type="Proteomes" id="UP000231632">
    <property type="component" value="Unassembled WGS sequence"/>
</dbReference>
<evidence type="ECO:0000259" key="1">
    <source>
        <dbReference type="SMART" id="SM00930"/>
    </source>
</evidence>
<dbReference type="EMBL" id="BDFD01000025">
    <property type="protein sequence ID" value="GAV21288.1"/>
    <property type="molecule type" value="Genomic_DNA"/>
</dbReference>
<organism evidence="2 3">
    <name type="scientific">Mariprofundus micogutta</name>
    <dbReference type="NCBI Taxonomy" id="1921010"/>
    <lineage>
        <taxon>Bacteria</taxon>
        <taxon>Pseudomonadati</taxon>
        <taxon>Pseudomonadota</taxon>
        <taxon>Candidatius Mariprofundia</taxon>
        <taxon>Mariprofundales</taxon>
        <taxon>Mariprofundaceae</taxon>
        <taxon>Mariprofundus</taxon>
    </lineage>
</organism>
<dbReference type="RefSeq" id="WP_072660588.1">
    <property type="nucleotide sequence ID" value="NZ_BDFD01000025.1"/>
</dbReference>
<keyword evidence="2" id="KW-0547">Nucleotide-binding</keyword>
<name>A0A1L8CQU4_9PROT</name>
<dbReference type="SMART" id="SM00930">
    <property type="entry name" value="NIL"/>
    <property type="match status" value="1"/>
</dbReference>
<dbReference type="InterPro" id="IPR018449">
    <property type="entry name" value="NIL_domain"/>
</dbReference>